<reference evidence="6 7" key="1">
    <citation type="submission" date="2017-03" db="EMBL/GenBank/DDBJ databases">
        <title>Complete genome sequence of Blastomonas fulva degrading microcsystin LR.</title>
        <authorList>
            <person name="Lee H.-g."/>
            <person name="Jin L."/>
            <person name="oh H.-M."/>
        </authorList>
    </citation>
    <scope>NUCLEOTIDE SEQUENCE [LARGE SCALE GENOMIC DNA]</scope>
    <source>
        <strain evidence="6 7">T2</strain>
    </source>
</reference>
<dbReference type="RefSeq" id="WP_117352325.1">
    <property type="nucleotide sequence ID" value="NZ_CP020083.1"/>
</dbReference>
<dbReference type="Proteomes" id="UP000258016">
    <property type="component" value="Chromosome"/>
</dbReference>
<keyword evidence="3 5" id="KW-1133">Transmembrane helix</keyword>
<feature type="transmembrane region" description="Helical" evidence="5">
    <location>
        <begin position="128"/>
        <end position="152"/>
    </location>
</feature>
<evidence type="ECO:0000256" key="2">
    <source>
        <dbReference type="ARBA" id="ARBA00022692"/>
    </source>
</evidence>
<evidence type="ECO:0000313" key="7">
    <source>
        <dbReference type="Proteomes" id="UP000258016"/>
    </source>
</evidence>
<feature type="transmembrane region" description="Helical" evidence="5">
    <location>
        <begin position="20"/>
        <end position="40"/>
    </location>
</feature>
<keyword evidence="4 5" id="KW-0472">Membrane</keyword>
<dbReference type="GeneID" id="303485924"/>
<proteinExistence type="predicted"/>
<feature type="transmembrane region" description="Helical" evidence="5">
    <location>
        <begin position="190"/>
        <end position="217"/>
    </location>
</feature>
<dbReference type="EMBL" id="CP020083">
    <property type="protein sequence ID" value="ASR51773.1"/>
    <property type="molecule type" value="Genomic_DNA"/>
</dbReference>
<evidence type="ECO:0000256" key="5">
    <source>
        <dbReference type="SAM" id="Phobius"/>
    </source>
</evidence>
<keyword evidence="2 5" id="KW-0812">Transmembrane</keyword>
<organism evidence="6 7">
    <name type="scientific">Blastomonas fulva</name>
    <dbReference type="NCBI Taxonomy" id="1550728"/>
    <lineage>
        <taxon>Bacteria</taxon>
        <taxon>Pseudomonadati</taxon>
        <taxon>Pseudomonadota</taxon>
        <taxon>Alphaproteobacteria</taxon>
        <taxon>Sphingomonadales</taxon>
        <taxon>Sphingomonadaceae</taxon>
        <taxon>Blastomonas</taxon>
    </lineage>
</organism>
<keyword evidence="7" id="KW-1185">Reference proteome</keyword>
<sequence>MLTAFFKSLAQLGDRAILGALAWTLALAALIFALTGWGLWQGLAWAMASYGGPLSGYAEWTGVLAVVATIIAFWFWWRVVAIAVLQLFADRIVIAVERKHYPQAAASARDLPWGPSLAMALRSLGRALLYNAIALPFALVLLFTGVGAPMLFLGVNAVLVGRDLDEMVSARHPGLAAEPSPRTSRFVLGLIANLLLLVPLVNLFAPIIAAAMATHLFHQRRT</sequence>
<comment type="subcellular location">
    <subcellularLocation>
        <location evidence="1">Membrane</location>
        <topology evidence="1">Multi-pass membrane protein</topology>
    </subcellularLocation>
</comment>
<feature type="transmembrane region" description="Helical" evidence="5">
    <location>
        <begin position="60"/>
        <end position="89"/>
    </location>
</feature>
<evidence type="ECO:0000256" key="1">
    <source>
        <dbReference type="ARBA" id="ARBA00004141"/>
    </source>
</evidence>
<name>A0ABN5B6A0_9SPHN</name>
<dbReference type="Pfam" id="PF07264">
    <property type="entry name" value="EI24"/>
    <property type="match status" value="1"/>
</dbReference>
<evidence type="ECO:0008006" key="8">
    <source>
        <dbReference type="Google" id="ProtNLM"/>
    </source>
</evidence>
<accession>A0ABN5B6A0</accession>
<evidence type="ECO:0000256" key="3">
    <source>
        <dbReference type="ARBA" id="ARBA00022989"/>
    </source>
</evidence>
<dbReference type="InterPro" id="IPR059112">
    <property type="entry name" value="CysZ/EI24"/>
</dbReference>
<evidence type="ECO:0000256" key="4">
    <source>
        <dbReference type="ARBA" id="ARBA00023136"/>
    </source>
</evidence>
<evidence type="ECO:0000313" key="6">
    <source>
        <dbReference type="EMBL" id="ASR51773.1"/>
    </source>
</evidence>
<protein>
    <recommendedName>
        <fullName evidence="8">Cysteine biosynthesis protein</fullName>
    </recommendedName>
</protein>
<gene>
    <name evidence="6" type="ORF">B5J99_10125</name>
</gene>